<reference evidence="1 2" key="1">
    <citation type="submission" date="2019-12" db="EMBL/GenBank/DDBJ databases">
        <title>Whole-genome sequencing of Allorhizobium vitis.</title>
        <authorList>
            <person name="Gan H.M."/>
            <person name="Szegedi E."/>
            <person name="Burr T."/>
            <person name="Savka M.A."/>
        </authorList>
    </citation>
    <scope>NUCLEOTIDE SEQUENCE [LARGE SCALE GENOMIC DNA]</scope>
    <source>
        <strain evidence="1 2">CG516</strain>
    </source>
</reference>
<evidence type="ECO:0000313" key="1">
    <source>
        <dbReference type="EMBL" id="MUZ74982.1"/>
    </source>
</evidence>
<dbReference type="AlphaFoldDB" id="A0A6L6VNH9"/>
<organism evidence="1 2">
    <name type="scientific">Agrobacterium vitis</name>
    <name type="common">Rhizobium vitis</name>
    <dbReference type="NCBI Taxonomy" id="373"/>
    <lineage>
        <taxon>Bacteria</taxon>
        <taxon>Pseudomonadati</taxon>
        <taxon>Pseudomonadota</taxon>
        <taxon>Alphaproteobacteria</taxon>
        <taxon>Hyphomicrobiales</taxon>
        <taxon>Rhizobiaceae</taxon>
        <taxon>Rhizobium/Agrobacterium group</taxon>
        <taxon>Agrobacterium</taxon>
    </lineage>
</organism>
<proteinExistence type="predicted"/>
<comment type="caution">
    <text evidence="1">The sequence shown here is derived from an EMBL/GenBank/DDBJ whole genome shotgun (WGS) entry which is preliminary data.</text>
</comment>
<gene>
    <name evidence="1" type="ORF">GOZ90_20035</name>
</gene>
<evidence type="ECO:0000313" key="2">
    <source>
        <dbReference type="Proteomes" id="UP000477951"/>
    </source>
</evidence>
<dbReference type="Proteomes" id="UP000477951">
    <property type="component" value="Unassembled WGS sequence"/>
</dbReference>
<dbReference type="RefSeq" id="WP_156615838.1">
    <property type="nucleotide sequence ID" value="NZ_WPHR01000022.1"/>
</dbReference>
<name>A0A6L6VNH9_AGRVI</name>
<protein>
    <submittedName>
        <fullName evidence="1">Uncharacterized protein</fullName>
    </submittedName>
</protein>
<accession>A0A6L6VNH9</accession>
<dbReference type="EMBL" id="WPHR01000022">
    <property type="protein sequence ID" value="MUZ74982.1"/>
    <property type="molecule type" value="Genomic_DNA"/>
</dbReference>
<sequence length="146" mass="16923">MNYARLLHRLGSTWPQEQLFELGISLYTLVNANWSYWRLTGTDDQIAIERQIVLTITLIAPTLTGSERPLASRWKIALTRRRNGTPCRDQSQVEITRLHNSLNRIENADVNLCRQPLHRHNAISAAVRAGMTSWQWLRSAEAFAWW</sequence>